<accession>A0ABQ8L4Y2</accession>
<dbReference type="PANTHER" id="PTHR34415:SF1">
    <property type="entry name" value="INTEGRASE CATALYTIC DOMAIN-CONTAINING PROTEIN"/>
    <property type="match status" value="1"/>
</dbReference>
<organism evidence="1 2">
    <name type="scientific">Labeo rohita</name>
    <name type="common">Indian major carp</name>
    <name type="synonym">Cyprinus rohita</name>
    <dbReference type="NCBI Taxonomy" id="84645"/>
    <lineage>
        <taxon>Eukaryota</taxon>
        <taxon>Metazoa</taxon>
        <taxon>Chordata</taxon>
        <taxon>Craniata</taxon>
        <taxon>Vertebrata</taxon>
        <taxon>Euteleostomi</taxon>
        <taxon>Actinopterygii</taxon>
        <taxon>Neopterygii</taxon>
        <taxon>Teleostei</taxon>
        <taxon>Ostariophysi</taxon>
        <taxon>Cypriniformes</taxon>
        <taxon>Cyprinidae</taxon>
        <taxon>Labeoninae</taxon>
        <taxon>Labeonini</taxon>
        <taxon>Labeo</taxon>
    </lineage>
</organism>
<keyword evidence="2" id="KW-1185">Reference proteome</keyword>
<name>A0ABQ8L4Y2_LABRO</name>
<proteinExistence type="predicted"/>
<sequence length="233" mass="26616">MHQKIHWSFLGGFLASRGHRIMGDSNFFKLWKKVCPFIITAKPMTDLCWVCQENNSLIFRSANLTDAQKRDCVAQQEKHLLTVQTERSLYNYMVTEAKKVCAENNIKDLSSNQPCSCNITMHYSFDYAQQVHLPSNSLQPGPIYFLVPRKYGLFGVRCGGLPRQVNFLVDEAHLISKGSNARQQYLYKNIRPFVDDPYKETVCPRPEVLPVDDSDNKSAGGMDFVVNLVLEQT</sequence>
<dbReference type="PANTHER" id="PTHR34415">
    <property type="entry name" value="INTEGRASE CATALYTIC DOMAIN-CONTAINING PROTEIN"/>
    <property type="match status" value="1"/>
</dbReference>
<protein>
    <submittedName>
        <fullName evidence="1">Sulfide:quinone oxidoreductase, mitochondrial</fullName>
    </submittedName>
</protein>
<dbReference type="EMBL" id="JACTAM010002266">
    <property type="protein sequence ID" value="KAI2645389.1"/>
    <property type="molecule type" value="Genomic_DNA"/>
</dbReference>
<comment type="caution">
    <text evidence="1">The sequence shown here is derived from an EMBL/GenBank/DDBJ whole genome shotgun (WGS) entry which is preliminary data.</text>
</comment>
<gene>
    <name evidence="1" type="ORF">H4Q32_029468</name>
</gene>
<evidence type="ECO:0000313" key="1">
    <source>
        <dbReference type="EMBL" id="KAI2645389.1"/>
    </source>
</evidence>
<evidence type="ECO:0000313" key="2">
    <source>
        <dbReference type="Proteomes" id="UP000830375"/>
    </source>
</evidence>
<dbReference type="Proteomes" id="UP000830375">
    <property type="component" value="Unassembled WGS sequence"/>
</dbReference>
<reference evidence="1 2" key="1">
    <citation type="submission" date="2022-01" db="EMBL/GenBank/DDBJ databases">
        <title>A high-quality chromosome-level genome assembly of rohu carp, Labeo rohita.</title>
        <authorList>
            <person name="Arick M.A. II"/>
            <person name="Hsu C.-Y."/>
            <person name="Magbanua Z."/>
            <person name="Pechanova O."/>
            <person name="Grover C."/>
            <person name="Miller E."/>
            <person name="Thrash A."/>
            <person name="Ezzel L."/>
            <person name="Alam S."/>
            <person name="Benzie J."/>
            <person name="Hamilton M."/>
            <person name="Karsi A."/>
            <person name="Lawrence M.L."/>
            <person name="Peterson D.G."/>
        </authorList>
    </citation>
    <scope>NUCLEOTIDE SEQUENCE [LARGE SCALE GENOMIC DNA]</scope>
    <source>
        <strain evidence="2">BAU-BD-2019</strain>
        <tissue evidence="1">Blood</tissue>
    </source>
</reference>